<reference evidence="2" key="1">
    <citation type="submission" date="2021-02" db="EMBL/GenBank/DDBJ databases">
        <authorList>
            <person name="Nowell W R."/>
        </authorList>
    </citation>
    <scope>NUCLEOTIDE SEQUENCE</scope>
</reference>
<dbReference type="InterPro" id="IPR046960">
    <property type="entry name" value="PPR_At4g14850-like_plant"/>
</dbReference>
<dbReference type="GO" id="GO:0008270">
    <property type="term" value="F:zinc ion binding"/>
    <property type="evidence" value="ECO:0007669"/>
    <property type="project" value="InterPro"/>
</dbReference>
<accession>A0A814M2F1</accession>
<protein>
    <recommendedName>
        <fullName evidence="1">DYW domain-containing protein</fullName>
    </recommendedName>
</protein>
<dbReference type="GO" id="GO:0009451">
    <property type="term" value="P:RNA modification"/>
    <property type="evidence" value="ECO:0007669"/>
    <property type="project" value="InterPro"/>
</dbReference>
<dbReference type="AlphaFoldDB" id="A0A814M2F1"/>
<dbReference type="EMBL" id="CAJNOU010000723">
    <property type="protein sequence ID" value="CAF1073568.1"/>
    <property type="molecule type" value="Genomic_DNA"/>
</dbReference>
<dbReference type="NCBIfam" id="TIGR00756">
    <property type="entry name" value="PPR"/>
    <property type="match status" value="1"/>
</dbReference>
<evidence type="ECO:0000313" key="2">
    <source>
        <dbReference type="EMBL" id="CAF1073568.1"/>
    </source>
</evidence>
<dbReference type="PANTHER" id="PTHR47926:SF347">
    <property type="entry name" value="PENTATRICOPEPTIDE REPEAT-CONTAINING PROTEIN"/>
    <property type="match status" value="1"/>
</dbReference>
<dbReference type="PANTHER" id="PTHR47926">
    <property type="entry name" value="PENTATRICOPEPTIDE REPEAT-CONTAINING PROTEIN"/>
    <property type="match status" value="1"/>
</dbReference>
<dbReference type="Pfam" id="PF14432">
    <property type="entry name" value="DYW_deaminase"/>
    <property type="match status" value="1"/>
</dbReference>
<name>A0A814M2F1_9BILA</name>
<dbReference type="InterPro" id="IPR002885">
    <property type="entry name" value="PPR_rpt"/>
</dbReference>
<evidence type="ECO:0000313" key="3">
    <source>
        <dbReference type="Proteomes" id="UP000663889"/>
    </source>
</evidence>
<feature type="domain" description="DYW" evidence="1">
    <location>
        <begin position="243"/>
        <end position="333"/>
    </location>
</feature>
<evidence type="ECO:0000259" key="1">
    <source>
        <dbReference type="Pfam" id="PF14432"/>
    </source>
</evidence>
<organism evidence="2 3">
    <name type="scientific">Rotaria sordida</name>
    <dbReference type="NCBI Taxonomy" id="392033"/>
    <lineage>
        <taxon>Eukaryota</taxon>
        <taxon>Metazoa</taxon>
        <taxon>Spiralia</taxon>
        <taxon>Gnathifera</taxon>
        <taxon>Rotifera</taxon>
        <taxon>Eurotatoria</taxon>
        <taxon>Bdelloidea</taxon>
        <taxon>Philodinida</taxon>
        <taxon>Philodinidae</taxon>
        <taxon>Rotaria</taxon>
    </lineage>
</organism>
<proteinExistence type="predicted"/>
<dbReference type="GO" id="GO:0003723">
    <property type="term" value="F:RNA binding"/>
    <property type="evidence" value="ECO:0007669"/>
    <property type="project" value="InterPro"/>
</dbReference>
<dbReference type="InterPro" id="IPR011990">
    <property type="entry name" value="TPR-like_helical_dom_sf"/>
</dbReference>
<dbReference type="Proteomes" id="UP000663889">
    <property type="component" value="Unassembled WGS sequence"/>
</dbReference>
<dbReference type="InterPro" id="IPR032867">
    <property type="entry name" value="DYW_dom"/>
</dbReference>
<dbReference type="Gene3D" id="1.25.40.10">
    <property type="entry name" value="Tetratricopeptide repeat domain"/>
    <property type="match status" value="1"/>
</dbReference>
<dbReference type="Pfam" id="PF01535">
    <property type="entry name" value="PPR"/>
    <property type="match status" value="4"/>
</dbReference>
<comment type="caution">
    <text evidence="2">The sequence shown here is derived from an EMBL/GenBank/DDBJ whole genome shotgun (WGS) entry which is preliminary data.</text>
</comment>
<sequence length="334" mass="38146">MDTYGKCGDLNSAREIFDKLKIKSKPSISSMINIYGINSHALEAVALFYETKNNLSGNIQSILLSVLTACAHGGLIREAQKIFDDIPTDKRTVKMWNALVDVYGRAGQFSEAHSIIRLFEKTHPRAPVLYISLLAACRIHKNAKLALEIHDELMNSNISLTDDQRSAIVVLTANVYSSIGDHDRSLILRQNLYRNKIPKYSGVTWTEINGKMYEFYAQDIRHPQSKEIYEQLEILHEQLIKLGYQPNESVLTKNEINVEWSIYGHSERLAIAFNLISTPPGTTIYLTKNLRMCIDCHEVSKLIARLTQREIIARDKLRIHYFTKDGRCSCDDHF</sequence>
<gene>
    <name evidence="2" type="ORF">SEV965_LOCUS14483</name>
</gene>